<evidence type="ECO:0000256" key="2">
    <source>
        <dbReference type="ARBA" id="ARBA00022741"/>
    </source>
</evidence>
<dbReference type="Pfam" id="PF00005">
    <property type="entry name" value="ABC_tran"/>
    <property type="match status" value="1"/>
</dbReference>
<reference evidence="5" key="1">
    <citation type="submission" date="2006-05" db="EMBL/GenBank/DDBJ databases">
        <title>Annotation of the draft genome assembly of Desulfuromonas acetoxidans DSM 684.</title>
        <authorList>
            <consortium name="US DOE Joint Genome Institute (JGI-ORNL)"/>
            <person name="Larimer F."/>
            <person name="Land M."/>
            <person name="Hauser L."/>
        </authorList>
    </citation>
    <scope>NUCLEOTIDE SEQUENCE [LARGE SCALE GENOMIC DNA]</scope>
    <source>
        <strain evidence="5">DSM 684</strain>
    </source>
</reference>
<gene>
    <name evidence="5" type="ORF">Dace_3071</name>
</gene>
<dbReference type="Proteomes" id="UP000005695">
    <property type="component" value="Unassembled WGS sequence"/>
</dbReference>
<reference evidence="5" key="2">
    <citation type="submission" date="2006-05" db="EMBL/GenBank/DDBJ databases">
        <title>Sequencing of the draft genome and assembly of Desulfuromonas acetoxidans DSM 684.</title>
        <authorList>
            <consortium name="US DOE Joint Genome Institute (JGI-PGF)"/>
            <person name="Copeland A."/>
            <person name="Lucas S."/>
            <person name="Lapidus A."/>
            <person name="Barry K."/>
            <person name="Detter J.C."/>
            <person name="Glavina del Rio T."/>
            <person name="Hammon N."/>
            <person name="Israni S."/>
            <person name="Dalin E."/>
            <person name="Tice H."/>
            <person name="Bruce D."/>
            <person name="Pitluck S."/>
            <person name="Richardson P."/>
        </authorList>
    </citation>
    <scope>NUCLEOTIDE SEQUENCE [LARGE SCALE GENOMIC DNA]</scope>
    <source>
        <strain evidence="5">DSM 684</strain>
    </source>
</reference>
<evidence type="ECO:0000256" key="1">
    <source>
        <dbReference type="ARBA" id="ARBA00022448"/>
    </source>
</evidence>
<dbReference type="InterPro" id="IPR027417">
    <property type="entry name" value="P-loop_NTPase"/>
</dbReference>
<dbReference type="InterPro" id="IPR017871">
    <property type="entry name" value="ABC_transporter-like_CS"/>
</dbReference>
<dbReference type="PROSITE" id="PS00211">
    <property type="entry name" value="ABC_TRANSPORTER_1"/>
    <property type="match status" value="1"/>
</dbReference>
<keyword evidence="2" id="KW-0547">Nucleotide-binding</keyword>
<accession>Q1K498</accession>
<dbReference type="PROSITE" id="PS50893">
    <property type="entry name" value="ABC_TRANSPORTER_2"/>
    <property type="match status" value="1"/>
</dbReference>
<keyword evidence="6" id="KW-1185">Reference proteome</keyword>
<dbReference type="InterPro" id="IPR003593">
    <property type="entry name" value="AAA+_ATPase"/>
</dbReference>
<evidence type="ECO:0000256" key="3">
    <source>
        <dbReference type="ARBA" id="ARBA00022840"/>
    </source>
</evidence>
<dbReference type="SMART" id="SM00382">
    <property type="entry name" value="AAA"/>
    <property type="match status" value="1"/>
</dbReference>
<proteinExistence type="predicted"/>
<organism evidence="5 6">
    <name type="scientific">Desulfuromonas acetoxidans (strain DSM 684 / 11070)</name>
    <dbReference type="NCBI Taxonomy" id="281689"/>
    <lineage>
        <taxon>Bacteria</taxon>
        <taxon>Pseudomonadati</taxon>
        <taxon>Thermodesulfobacteriota</taxon>
        <taxon>Desulfuromonadia</taxon>
        <taxon>Desulfuromonadales</taxon>
        <taxon>Desulfuromonadaceae</taxon>
        <taxon>Desulfuromonas</taxon>
    </lineage>
</organism>
<dbReference type="InterPro" id="IPR003439">
    <property type="entry name" value="ABC_transporter-like_ATP-bd"/>
</dbReference>
<protein>
    <submittedName>
        <fullName evidence="5">ABC transporter related</fullName>
    </submittedName>
</protein>
<dbReference type="SUPFAM" id="SSF52540">
    <property type="entry name" value="P-loop containing nucleoside triphosphate hydrolases"/>
    <property type="match status" value="1"/>
</dbReference>
<evidence type="ECO:0000259" key="4">
    <source>
        <dbReference type="PROSITE" id="PS50893"/>
    </source>
</evidence>
<dbReference type="AlphaFoldDB" id="Q1K498"/>
<evidence type="ECO:0000313" key="5">
    <source>
        <dbReference type="EMBL" id="EAT17205.1"/>
    </source>
</evidence>
<dbReference type="RefSeq" id="WP_005997420.1">
    <property type="nucleotide sequence ID" value="NZ_AAEW02000001.1"/>
</dbReference>
<dbReference type="Gene3D" id="3.40.50.300">
    <property type="entry name" value="P-loop containing nucleotide triphosphate hydrolases"/>
    <property type="match status" value="1"/>
</dbReference>
<dbReference type="OrthoDB" id="9802264at2"/>
<keyword evidence="1" id="KW-0813">Transport</keyword>
<keyword evidence="3" id="KW-0067">ATP-binding</keyword>
<feature type="domain" description="ABC transporter" evidence="4">
    <location>
        <begin position="9"/>
        <end position="245"/>
    </location>
</feature>
<evidence type="ECO:0000313" key="6">
    <source>
        <dbReference type="Proteomes" id="UP000005695"/>
    </source>
</evidence>
<sequence>MTTEREIVIELNQVEKSFGEQKVLDGVTLQVKAGTTTVIVGASGQGKSVILKHMLGLMKPDAGEVRVFGEDLSRANKHKLRQIRSYFGVLFQNVALFDSMSVYDNVALPLRERTHDNEAEIRDNVEEKLALMGLEGHGNKFPAQLSGGMQKRVGLARALVLNPKVVFFDEPTTGLDVSKSNEIYRLFFETQARLNYTAVIVSHDVPKIFKLSDYVALMAEGQLQGCMSPEAFQLSDNPLIRSFVTETMGPIYSSETEESLLYETL</sequence>
<dbReference type="GO" id="GO:0005524">
    <property type="term" value="F:ATP binding"/>
    <property type="evidence" value="ECO:0007669"/>
    <property type="project" value="UniProtKB-KW"/>
</dbReference>
<dbReference type="GO" id="GO:0016887">
    <property type="term" value="F:ATP hydrolysis activity"/>
    <property type="evidence" value="ECO:0007669"/>
    <property type="project" value="InterPro"/>
</dbReference>
<dbReference type="PANTHER" id="PTHR43023:SF6">
    <property type="entry name" value="INTERMEMBRANE PHOSPHOLIPID TRANSPORT SYSTEM ATP-BINDING PROTEIN MLAF"/>
    <property type="match status" value="1"/>
</dbReference>
<dbReference type="EMBL" id="AAEW02000001">
    <property type="protein sequence ID" value="EAT17205.1"/>
    <property type="molecule type" value="Genomic_DNA"/>
</dbReference>
<name>Q1K498_DESA6</name>
<comment type="caution">
    <text evidence="5">The sequence shown here is derived from an EMBL/GenBank/DDBJ whole genome shotgun (WGS) entry which is preliminary data.</text>
</comment>
<dbReference type="PANTHER" id="PTHR43023">
    <property type="entry name" value="PROTEIN TRIGALACTOSYLDIACYLGLYCEROL 3, CHLOROPLASTIC"/>
    <property type="match status" value="1"/>
</dbReference>